<dbReference type="PANTHER" id="PTHR43869">
    <property type="entry name" value="GLYCINE BETAINE/PROLINE BETAINE TRANSPORT SYSTEM ATP-BINDING PROTEIN PROV"/>
    <property type="match status" value="1"/>
</dbReference>
<sequence>DPLIRRGLQDEFLALSKTMKKTTLFITHDLDEAIRMGSRIAIMKDGEIVQTGTPEEIVTQPADDYVADFVAGISKLKLIFAHSVMRPVEAYEQGGRKLPPIDQCPQADPEDDLDALVGRVVGQDNPIVIMSDNKPVGVVTKDALLRGIQGEV</sequence>
<proteinExistence type="predicted"/>
<dbReference type="InterPro" id="IPR027417">
    <property type="entry name" value="P-loop_NTPase"/>
</dbReference>
<dbReference type="PANTHER" id="PTHR43869:SF1">
    <property type="entry name" value="GLYCINE BETAINE_PROLINE BETAINE TRANSPORT SYSTEM ATP-BINDING PROTEIN PROV"/>
    <property type="match status" value="1"/>
</dbReference>
<dbReference type="AlphaFoldDB" id="A0A348WGP1"/>
<protein>
    <submittedName>
        <fullName evidence="1">Glycine/betaine ABC transporter</fullName>
    </submittedName>
</protein>
<accession>A0A348WGP1</accession>
<reference evidence="1 2" key="1">
    <citation type="journal article" date="2018" name="Nat. Biotechnol.">
        <title>A standardized bacterial taxonomy based on genome phylogeny substantially revises the tree of life.</title>
        <authorList>
            <person name="Parks D.H."/>
            <person name="Chuvochina M."/>
            <person name="Waite D.W."/>
            <person name="Rinke C."/>
            <person name="Skarshewski A."/>
            <person name="Chaumeil P.A."/>
            <person name="Hugenholtz P."/>
        </authorList>
    </citation>
    <scope>NUCLEOTIDE SEQUENCE [LARGE SCALE GENOMIC DNA]</scope>
    <source>
        <strain evidence="1">UBA9169</strain>
    </source>
</reference>
<gene>
    <name evidence="1" type="ORF">DCS45_17775</name>
</gene>
<dbReference type="SUPFAM" id="SSF52540">
    <property type="entry name" value="P-loop containing nucleoside triphosphate hydrolases"/>
    <property type="match status" value="1"/>
</dbReference>
<feature type="non-terminal residue" evidence="1">
    <location>
        <position position="1"/>
    </location>
</feature>
<name>A0A348WGP1_9RHOB</name>
<dbReference type="InterPro" id="IPR051921">
    <property type="entry name" value="ABC_osmolyte_uptake_ATP-bind"/>
</dbReference>
<organism evidence="1 2">
    <name type="scientific">Roseovarius nubinhibens</name>
    <dbReference type="NCBI Taxonomy" id="314263"/>
    <lineage>
        <taxon>Bacteria</taxon>
        <taxon>Pseudomonadati</taxon>
        <taxon>Pseudomonadota</taxon>
        <taxon>Alphaproteobacteria</taxon>
        <taxon>Rhodobacterales</taxon>
        <taxon>Roseobacteraceae</taxon>
        <taxon>Roseovarius</taxon>
    </lineage>
</organism>
<dbReference type="Proteomes" id="UP000264719">
    <property type="component" value="Unassembled WGS sequence"/>
</dbReference>
<evidence type="ECO:0000313" key="2">
    <source>
        <dbReference type="Proteomes" id="UP000264719"/>
    </source>
</evidence>
<dbReference type="EMBL" id="DMVW01000171">
    <property type="protein sequence ID" value="HAR53703.1"/>
    <property type="molecule type" value="Genomic_DNA"/>
</dbReference>
<dbReference type="Gene3D" id="3.40.50.300">
    <property type="entry name" value="P-loop containing nucleotide triphosphate hydrolases"/>
    <property type="match status" value="1"/>
</dbReference>
<comment type="caution">
    <text evidence="1">The sequence shown here is derived from an EMBL/GenBank/DDBJ whole genome shotgun (WGS) entry which is preliminary data.</text>
</comment>
<evidence type="ECO:0000313" key="1">
    <source>
        <dbReference type="EMBL" id="HAR53703.1"/>
    </source>
</evidence>